<reference evidence="2 3" key="1">
    <citation type="submission" date="2021-01" db="EMBL/GenBank/DDBJ databases">
        <title>Sequencing the genomes of 1000 actinobacteria strains.</title>
        <authorList>
            <person name="Klenk H.-P."/>
        </authorList>
    </citation>
    <scope>NUCLEOTIDE SEQUENCE [LARGE SCALE GENOMIC DNA]</scope>
    <source>
        <strain evidence="2 3">DSM 18662</strain>
    </source>
</reference>
<dbReference type="PANTHER" id="PTHR43610">
    <property type="entry name" value="BLL6696 PROTEIN"/>
    <property type="match status" value="1"/>
</dbReference>
<dbReference type="InterPro" id="IPR000182">
    <property type="entry name" value="GNAT_dom"/>
</dbReference>
<feature type="domain" description="N-acetyltransferase" evidence="1">
    <location>
        <begin position="15"/>
        <end position="157"/>
    </location>
</feature>
<proteinExistence type="predicted"/>
<evidence type="ECO:0000313" key="3">
    <source>
        <dbReference type="Proteomes" id="UP000704762"/>
    </source>
</evidence>
<dbReference type="InterPro" id="IPR016181">
    <property type="entry name" value="Acyl_CoA_acyltransferase"/>
</dbReference>
<organism evidence="2 3">
    <name type="scientific">Microlunatus panaciterrae</name>
    <dbReference type="NCBI Taxonomy" id="400768"/>
    <lineage>
        <taxon>Bacteria</taxon>
        <taxon>Bacillati</taxon>
        <taxon>Actinomycetota</taxon>
        <taxon>Actinomycetes</taxon>
        <taxon>Propionibacteriales</taxon>
        <taxon>Propionibacteriaceae</taxon>
        <taxon>Microlunatus</taxon>
    </lineage>
</organism>
<dbReference type="Pfam" id="PF13302">
    <property type="entry name" value="Acetyltransf_3"/>
    <property type="match status" value="1"/>
</dbReference>
<protein>
    <submittedName>
        <fullName evidence="2">RimJ/RimL family protein N-acetyltransferase</fullName>
    </submittedName>
</protein>
<dbReference type="EMBL" id="JAFBCF010000001">
    <property type="protein sequence ID" value="MBM7800399.1"/>
    <property type="molecule type" value="Genomic_DNA"/>
</dbReference>
<accession>A0ABS2RN18</accession>
<sequence length="210" mass="23344">MTGDWYEQVPLVGRRLTLAPISTADAEEYLAALGDRATAEEVTEHLSFRPPQTVEEAAALIISAQRAPGRLAYSQRLTSTGEYVGTTSFYDLDPELRSVAIGHTWLARRFWRTGLNADSKLIMLTRAFEGLGAERVVWHTDIRNVRSQAAIERLGATREGVLRHHRIRRDGSWRDTVQYSMLAAEWPALKSALTADWWSGPLSAPGAATP</sequence>
<dbReference type="Proteomes" id="UP000704762">
    <property type="component" value="Unassembled WGS sequence"/>
</dbReference>
<keyword evidence="3" id="KW-1185">Reference proteome</keyword>
<name>A0ABS2RN18_9ACTN</name>
<dbReference type="RefSeq" id="WP_204919714.1">
    <property type="nucleotide sequence ID" value="NZ_BAAAQP010000003.1"/>
</dbReference>
<dbReference type="SUPFAM" id="SSF55729">
    <property type="entry name" value="Acyl-CoA N-acyltransferases (Nat)"/>
    <property type="match status" value="1"/>
</dbReference>
<dbReference type="PANTHER" id="PTHR43610:SF1">
    <property type="entry name" value="N-ACETYLTRANSFERASE DOMAIN-CONTAINING PROTEIN"/>
    <property type="match status" value="1"/>
</dbReference>
<evidence type="ECO:0000313" key="2">
    <source>
        <dbReference type="EMBL" id="MBM7800399.1"/>
    </source>
</evidence>
<gene>
    <name evidence="2" type="ORF">JOE57_003320</name>
</gene>
<comment type="caution">
    <text evidence="2">The sequence shown here is derived from an EMBL/GenBank/DDBJ whole genome shotgun (WGS) entry which is preliminary data.</text>
</comment>
<dbReference type="Gene3D" id="3.40.630.30">
    <property type="match status" value="1"/>
</dbReference>
<evidence type="ECO:0000259" key="1">
    <source>
        <dbReference type="Pfam" id="PF13302"/>
    </source>
</evidence>